<keyword evidence="2" id="KW-1185">Reference proteome</keyword>
<dbReference type="OMA" id="MRCAINE"/>
<proteinExistence type="predicted"/>
<sequence>MLPLVPLKEGRHRVGKRIIIYNPHALNIPERLERVLILDGIEFPVDGRQMILTSTYLRRIFMKGYRTVIDLNHLKEEQPCFDTIGLKIAIAYAQGCVKIPFNQIVSALAAAYALEIKSMRCAINEELCRLAAKPKTAPFAIEFACQNMREDKGNWVVRHALLVFNEVIKRRTYSAMSAIAYRRLISLYLLECSRTMDKSGYPNIAKWVTQGVMNWCSYDNGRCMTTIHMFDKLRTYCDKNLISEVEKQISQENPQIDDLRPIFSGMLKGKLENVSHDYGVSNYRAAAGRSHVNYSRKSSDSSIKSFHEIKLPEVEPDADGVRHYKFKIELQTSKEFLASRKPKIMDLDLKALLEIHHKEH</sequence>
<organism evidence="3">
    <name type="scientific">Thelazia callipaeda</name>
    <name type="common">Oriental eyeworm</name>
    <name type="synonym">Parasitic nematode</name>
    <dbReference type="NCBI Taxonomy" id="103827"/>
    <lineage>
        <taxon>Eukaryota</taxon>
        <taxon>Metazoa</taxon>
        <taxon>Ecdysozoa</taxon>
        <taxon>Nematoda</taxon>
        <taxon>Chromadorea</taxon>
        <taxon>Rhabditida</taxon>
        <taxon>Spirurina</taxon>
        <taxon>Spiruromorpha</taxon>
        <taxon>Thelazioidea</taxon>
        <taxon>Thelaziidae</taxon>
        <taxon>Thelazia</taxon>
    </lineage>
</organism>
<gene>
    <name evidence="1" type="ORF">TCLT_LOCUS8684</name>
</gene>
<evidence type="ECO:0000313" key="1">
    <source>
        <dbReference type="EMBL" id="VDN06262.1"/>
    </source>
</evidence>
<reference evidence="1 2" key="2">
    <citation type="submission" date="2018-11" db="EMBL/GenBank/DDBJ databases">
        <authorList>
            <consortium name="Pathogen Informatics"/>
        </authorList>
    </citation>
    <scope>NUCLEOTIDE SEQUENCE [LARGE SCALE GENOMIC DNA]</scope>
</reference>
<evidence type="ECO:0000313" key="2">
    <source>
        <dbReference type="Proteomes" id="UP000276776"/>
    </source>
</evidence>
<reference evidence="3" key="1">
    <citation type="submission" date="2017-02" db="UniProtKB">
        <authorList>
            <consortium name="WormBaseParasite"/>
        </authorList>
    </citation>
    <scope>IDENTIFICATION</scope>
</reference>
<evidence type="ECO:0000313" key="3">
    <source>
        <dbReference type="WBParaSite" id="TCLT_0000869501-mRNA-1"/>
    </source>
</evidence>
<name>A0A0N5D6M8_THECL</name>
<protein>
    <submittedName>
        <fullName evidence="3">Cyclin_C domain-containing protein</fullName>
    </submittedName>
</protein>
<dbReference type="AlphaFoldDB" id="A0A0N5D6M8"/>
<accession>A0A0N5D6M8</accession>
<dbReference type="EMBL" id="UYYF01004669">
    <property type="protein sequence ID" value="VDN06262.1"/>
    <property type="molecule type" value="Genomic_DNA"/>
</dbReference>
<dbReference type="OrthoDB" id="5826620at2759"/>
<dbReference type="Proteomes" id="UP000276776">
    <property type="component" value="Unassembled WGS sequence"/>
</dbReference>
<dbReference type="WBParaSite" id="TCLT_0000869501-mRNA-1">
    <property type="protein sequence ID" value="TCLT_0000869501-mRNA-1"/>
    <property type="gene ID" value="TCLT_0000869501"/>
</dbReference>